<evidence type="ECO:0000256" key="5">
    <source>
        <dbReference type="ARBA" id="ARBA00022842"/>
    </source>
</evidence>
<sequence length="290" mass="33316">MSLQKLYIKNKSYLSYKHNLISVKIDDYETTVCFDDIDTIIIENQQSTITSALLSQLSKADINVIFCDEKFMPSSILLGINKNSRTTKIQKAQIEVSKPKLNQIWKNIIIHKVSNQSKVLKKLHKNSDYLDSLIPRITSNDKENIEATAASYYFKELFGKEFSRNDPENINNAVLNFGYAIFRSSICRYLVAYGLNPAFGIHHSNELNAFNLADDLIEPFRPIVDDYVVRNIKKEMELNSKIKIDLLKLLDKAVMYDSKKVIVSNCMKAMVANYQSICLLKCEELTLFEL</sequence>
<dbReference type="GO" id="GO:0051607">
    <property type="term" value="P:defense response to virus"/>
    <property type="evidence" value="ECO:0007669"/>
    <property type="project" value="UniProtKB-UniRule"/>
</dbReference>
<dbReference type="PANTHER" id="PTHR34353:SF2">
    <property type="entry name" value="CRISPR-ASSOCIATED ENDONUCLEASE CAS1 1"/>
    <property type="match status" value="1"/>
</dbReference>
<comment type="function">
    <text evidence="10">CRISPR (clustered regularly interspaced short palindromic repeat), is an adaptive immune system that provides protection against mobile genetic elements (viruses, transposable elements and conjugative plasmids). CRISPR clusters contain spacers, sequences complementary to antecedent mobile elements, and target invading nucleic acids. CRISPR clusters are transcribed and processed into CRISPR RNA (crRNA). Acts as a dsDNA endonuclease. Involved in the integration of spacer DNA into the CRISPR cassette.</text>
</comment>
<feature type="binding site" evidence="10">
    <location>
        <position position="218"/>
    </location>
    <ligand>
        <name>Mn(2+)</name>
        <dbReference type="ChEBI" id="CHEBI:29035"/>
    </ligand>
</feature>
<reference evidence="11 12" key="1">
    <citation type="submission" date="2017-10" db="EMBL/GenBank/DDBJ databases">
        <title>Genomics of the genus Arcobacter.</title>
        <authorList>
            <person name="Perez-Cataluna A."/>
            <person name="Figueras M.J."/>
        </authorList>
    </citation>
    <scope>NUCLEOTIDE SEQUENCE [LARGE SCALE GENOMIC DNA]</scope>
    <source>
        <strain evidence="11 12">CECT 8993</strain>
    </source>
</reference>
<evidence type="ECO:0000256" key="8">
    <source>
        <dbReference type="ARBA" id="ARBA00023211"/>
    </source>
</evidence>
<evidence type="ECO:0000256" key="10">
    <source>
        <dbReference type="HAMAP-Rule" id="MF_01470"/>
    </source>
</evidence>
<dbReference type="Gene3D" id="1.20.120.920">
    <property type="entry name" value="CRISPR-associated endonuclease Cas1, C-terminal domain"/>
    <property type="match status" value="1"/>
</dbReference>
<keyword evidence="6 10" id="KW-0051">Antiviral defense</keyword>
<evidence type="ECO:0000313" key="11">
    <source>
        <dbReference type="EMBL" id="RXJ66196.1"/>
    </source>
</evidence>
<protein>
    <recommendedName>
        <fullName evidence="10">CRISPR-associated endonuclease Cas1</fullName>
        <ecNumber evidence="10">3.1.-.-</ecNumber>
    </recommendedName>
</protein>
<evidence type="ECO:0000256" key="9">
    <source>
        <dbReference type="ARBA" id="ARBA00038592"/>
    </source>
</evidence>
<gene>
    <name evidence="10" type="primary">cas1</name>
    <name evidence="11" type="ORF">CRV08_13550</name>
</gene>
<feature type="binding site" evidence="10">
    <location>
        <position position="146"/>
    </location>
    <ligand>
        <name>Mn(2+)</name>
        <dbReference type="ChEBI" id="CHEBI:29035"/>
    </ligand>
</feature>
<evidence type="ECO:0000256" key="4">
    <source>
        <dbReference type="ARBA" id="ARBA00022801"/>
    </source>
</evidence>
<dbReference type="InterPro" id="IPR002729">
    <property type="entry name" value="CRISPR-assoc_Cas1"/>
</dbReference>
<evidence type="ECO:0000256" key="6">
    <source>
        <dbReference type="ARBA" id="ARBA00023118"/>
    </source>
</evidence>
<evidence type="ECO:0000256" key="7">
    <source>
        <dbReference type="ARBA" id="ARBA00023125"/>
    </source>
</evidence>
<dbReference type="InterPro" id="IPR019855">
    <property type="entry name" value="CRISPR-assoc_Cas1_NMENI"/>
</dbReference>
<keyword evidence="2 10" id="KW-0479">Metal-binding</keyword>
<dbReference type="AlphaFoldDB" id="A0A4Q0Y7Q0"/>
<proteinExistence type="inferred from homology"/>
<dbReference type="RefSeq" id="WP_128983037.1">
    <property type="nucleotide sequence ID" value="NZ_PDKJ01000017.1"/>
</dbReference>
<comment type="similarity">
    <text evidence="10">Belongs to the CRISPR-associated endonuclease Cas1 family.</text>
</comment>
<dbReference type="Gene3D" id="3.100.10.20">
    <property type="entry name" value="CRISPR-associated endonuclease Cas1, N-terminal domain"/>
    <property type="match status" value="1"/>
</dbReference>
<dbReference type="GO" id="GO:0004520">
    <property type="term" value="F:DNA endonuclease activity"/>
    <property type="evidence" value="ECO:0007669"/>
    <property type="project" value="InterPro"/>
</dbReference>
<evidence type="ECO:0000256" key="2">
    <source>
        <dbReference type="ARBA" id="ARBA00022723"/>
    </source>
</evidence>
<keyword evidence="7 10" id="KW-0238">DNA-binding</keyword>
<feature type="binding site" evidence="10">
    <location>
        <position position="203"/>
    </location>
    <ligand>
        <name>Mn(2+)</name>
        <dbReference type="ChEBI" id="CHEBI:29035"/>
    </ligand>
</feature>
<keyword evidence="8 10" id="KW-0464">Manganese</keyword>
<dbReference type="GO" id="GO:0016787">
    <property type="term" value="F:hydrolase activity"/>
    <property type="evidence" value="ECO:0007669"/>
    <property type="project" value="UniProtKB-KW"/>
</dbReference>
<evidence type="ECO:0000256" key="1">
    <source>
        <dbReference type="ARBA" id="ARBA00022722"/>
    </source>
</evidence>
<dbReference type="Pfam" id="PF01867">
    <property type="entry name" value="Cas_Cas1"/>
    <property type="match status" value="1"/>
</dbReference>
<comment type="subunit">
    <text evidence="9 10">Homodimer, forms a heterotetramer with a Cas2 homodimer.</text>
</comment>
<keyword evidence="5 10" id="KW-0460">Magnesium</keyword>
<dbReference type="GO" id="GO:0043571">
    <property type="term" value="P:maintenance of CRISPR repeat elements"/>
    <property type="evidence" value="ECO:0007669"/>
    <property type="project" value="UniProtKB-UniRule"/>
</dbReference>
<comment type="caution">
    <text evidence="11">The sequence shown here is derived from an EMBL/GenBank/DDBJ whole genome shotgun (WGS) entry which is preliminary data.</text>
</comment>
<evidence type="ECO:0000256" key="3">
    <source>
        <dbReference type="ARBA" id="ARBA00022759"/>
    </source>
</evidence>
<dbReference type="InterPro" id="IPR042211">
    <property type="entry name" value="CRISPR-assoc_Cas1_N"/>
</dbReference>
<accession>A0A4Q0Y7Q0</accession>
<dbReference type="InterPro" id="IPR050646">
    <property type="entry name" value="Cas1"/>
</dbReference>
<keyword evidence="1 10" id="KW-0540">Nuclease</keyword>
<keyword evidence="4 10" id="KW-0378">Hydrolase</keyword>
<dbReference type="NCBIfam" id="TIGR00287">
    <property type="entry name" value="cas1"/>
    <property type="match status" value="1"/>
</dbReference>
<comment type="cofactor">
    <cofactor evidence="10">
        <name>Mg(2+)</name>
        <dbReference type="ChEBI" id="CHEBI:18420"/>
    </cofactor>
    <cofactor evidence="10">
        <name>Mn(2+)</name>
        <dbReference type="ChEBI" id="CHEBI:29035"/>
    </cofactor>
</comment>
<dbReference type="EMBL" id="PDKJ01000017">
    <property type="protein sequence ID" value="RXJ66196.1"/>
    <property type="molecule type" value="Genomic_DNA"/>
</dbReference>
<dbReference type="GO" id="GO:0003677">
    <property type="term" value="F:DNA binding"/>
    <property type="evidence" value="ECO:0007669"/>
    <property type="project" value="UniProtKB-KW"/>
</dbReference>
<name>A0A4Q0Y7Q0_9BACT</name>
<dbReference type="InterPro" id="IPR042206">
    <property type="entry name" value="CRISPR-assoc_Cas1_C"/>
</dbReference>
<organism evidence="11 12">
    <name type="scientific">Halarcobacter ebronensis</name>
    <dbReference type="NCBI Taxonomy" id="1462615"/>
    <lineage>
        <taxon>Bacteria</taxon>
        <taxon>Pseudomonadati</taxon>
        <taxon>Campylobacterota</taxon>
        <taxon>Epsilonproteobacteria</taxon>
        <taxon>Campylobacterales</taxon>
        <taxon>Arcobacteraceae</taxon>
        <taxon>Halarcobacter</taxon>
    </lineage>
</organism>
<dbReference type="Proteomes" id="UP000290172">
    <property type="component" value="Unassembled WGS sequence"/>
</dbReference>
<evidence type="ECO:0000313" key="12">
    <source>
        <dbReference type="Proteomes" id="UP000290172"/>
    </source>
</evidence>
<dbReference type="PANTHER" id="PTHR34353">
    <property type="entry name" value="CRISPR-ASSOCIATED ENDONUCLEASE CAS1 1"/>
    <property type="match status" value="1"/>
</dbReference>
<keyword evidence="3 10" id="KW-0255">Endonuclease</keyword>
<dbReference type="HAMAP" id="MF_01470">
    <property type="entry name" value="Cas1"/>
    <property type="match status" value="1"/>
</dbReference>
<dbReference type="GO" id="GO:0046872">
    <property type="term" value="F:metal ion binding"/>
    <property type="evidence" value="ECO:0007669"/>
    <property type="project" value="UniProtKB-UniRule"/>
</dbReference>
<dbReference type="NCBIfam" id="TIGR03639">
    <property type="entry name" value="cas1_NMENI"/>
    <property type="match status" value="1"/>
</dbReference>
<dbReference type="EC" id="3.1.-.-" evidence="10"/>